<protein>
    <submittedName>
        <fullName evidence="2">Uncharacterized protein</fullName>
    </submittedName>
</protein>
<reference evidence="2 3" key="1">
    <citation type="submission" date="2019-02" db="EMBL/GenBank/DDBJ databases">
        <title>Deep-cultivation of Planctomycetes and their phenomic and genomic characterization uncovers novel biology.</title>
        <authorList>
            <person name="Wiegand S."/>
            <person name="Jogler M."/>
            <person name="Boedeker C."/>
            <person name="Pinto D."/>
            <person name="Vollmers J."/>
            <person name="Rivas-Marin E."/>
            <person name="Kohn T."/>
            <person name="Peeters S.H."/>
            <person name="Heuer A."/>
            <person name="Rast P."/>
            <person name="Oberbeckmann S."/>
            <person name="Bunk B."/>
            <person name="Jeske O."/>
            <person name="Meyerdierks A."/>
            <person name="Storesund J.E."/>
            <person name="Kallscheuer N."/>
            <person name="Luecker S."/>
            <person name="Lage O.M."/>
            <person name="Pohl T."/>
            <person name="Merkel B.J."/>
            <person name="Hornburger P."/>
            <person name="Mueller R.-W."/>
            <person name="Bruemmer F."/>
            <person name="Labrenz M."/>
            <person name="Spormann A.M."/>
            <person name="Op den Camp H."/>
            <person name="Overmann J."/>
            <person name="Amann R."/>
            <person name="Jetten M.S.M."/>
            <person name="Mascher T."/>
            <person name="Medema M.H."/>
            <person name="Devos D.P."/>
            <person name="Kaster A.-K."/>
            <person name="Ovreas L."/>
            <person name="Rohde M."/>
            <person name="Galperin M.Y."/>
            <person name="Jogler C."/>
        </authorList>
    </citation>
    <scope>NUCLEOTIDE SEQUENCE [LARGE SCALE GENOMIC DNA]</scope>
    <source>
        <strain evidence="2 3">CA12</strain>
    </source>
</reference>
<sequence length="65" mass="7087" precursor="true">MSLAVPRSIRRFALFALLAGTLSQAVGCHNLQEHRRARWNYGPGMSAGSDPYAGMLELDAVKDLV</sequence>
<evidence type="ECO:0000313" key="3">
    <source>
        <dbReference type="Proteomes" id="UP000318741"/>
    </source>
</evidence>
<dbReference type="KEGG" id="acaf:CA12_23680"/>
<feature type="signal peptide" evidence="1">
    <location>
        <begin position="1"/>
        <end position="25"/>
    </location>
</feature>
<evidence type="ECO:0000313" key="2">
    <source>
        <dbReference type="EMBL" id="QDT16267.1"/>
    </source>
</evidence>
<accession>A0A517PA71</accession>
<proteinExistence type="predicted"/>
<feature type="chain" id="PRO_5022106795" evidence="1">
    <location>
        <begin position="26"/>
        <end position="65"/>
    </location>
</feature>
<keyword evidence="3" id="KW-1185">Reference proteome</keyword>
<keyword evidence="1" id="KW-0732">Signal</keyword>
<evidence type="ECO:0000256" key="1">
    <source>
        <dbReference type="SAM" id="SignalP"/>
    </source>
</evidence>
<organism evidence="2 3">
    <name type="scientific">Alienimonas californiensis</name>
    <dbReference type="NCBI Taxonomy" id="2527989"/>
    <lineage>
        <taxon>Bacteria</taxon>
        <taxon>Pseudomonadati</taxon>
        <taxon>Planctomycetota</taxon>
        <taxon>Planctomycetia</taxon>
        <taxon>Planctomycetales</taxon>
        <taxon>Planctomycetaceae</taxon>
        <taxon>Alienimonas</taxon>
    </lineage>
</organism>
<gene>
    <name evidence="2" type="ORF">CA12_23680</name>
</gene>
<name>A0A517PA71_9PLAN</name>
<dbReference type="AlphaFoldDB" id="A0A517PA71"/>
<dbReference type="EMBL" id="CP036265">
    <property type="protein sequence ID" value="QDT16267.1"/>
    <property type="molecule type" value="Genomic_DNA"/>
</dbReference>
<dbReference type="Proteomes" id="UP000318741">
    <property type="component" value="Chromosome"/>
</dbReference>